<dbReference type="Proteomes" id="UP000291343">
    <property type="component" value="Unassembled WGS sequence"/>
</dbReference>
<dbReference type="EMBL" id="QKKF02029694">
    <property type="protein sequence ID" value="RZF35074.1"/>
    <property type="molecule type" value="Genomic_DNA"/>
</dbReference>
<evidence type="ECO:0000256" key="2">
    <source>
        <dbReference type="SAM" id="MobiDB-lite"/>
    </source>
</evidence>
<dbReference type="GO" id="GO:0005929">
    <property type="term" value="C:cilium"/>
    <property type="evidence" value="ECO:0007669"/>
    <property type="project" value="TreeGrafter"/>
</dbReference>
<feature type="coiled-coil region" evidence="1">
    <location>
        <begin position="234"/>
        <end position="393"/>
    </location>
</feature>
<dbReference type="InParanoid" id="A0A482WNH4"/>
<organism evidence="3 4">
    <name type="scientific">Laodelphax striatellus</name>
    <name type="common">Small brown planthopper</name>
    <name type="synonym">Delphax striatella</name>
    <dbReference type="NCBI Taxonomy" id="195883"/>
    <lineage>
        <taxon>Eukaryota</taxon>
        <taxon>Metazoa</taxon>
        <taxon>Ecdysozoa</taxon>
        <taxon>Arthropoda</taxon>
        <taxon>Hexapoda</taxon>
        <taxon>Insecta</taxon>
        <taxon>Pterygota</taxon>
        <taxon>Neoptera</taxon>
        <taxon>Paraneoptera</taxon>
        <taxon>Hemiptera</taxon>
        <taxon>Auchenorrhyncha</taxon>
        <taxon>Fulgoroidea</taxon>
        <taxon>Delphacidae</taxon>
        <taxon>Criomorphinae</taxon>
        <taxon>Laodelphax</taxon>
    </lineage>
</organism>
<evidence type="ECO:0008006" key="5">
    <source>
        <dbReference type="Google" id="ProtNLM"/>
    </source>
</evidence>
<dbReference type="AlphaFoldDB" id="A0A482WNH4"/>
<feature type="coiled-coil region" evidence="1">
    <location>
        <begin position="145"/>
        <end position="172"/>
    </location>
</feature>
<dbReference type="PANTHER" id="PTHR31432">
    <property type="entry name" value="INTRAFLAGELLAR TRANSPORT PROTEIN 74 HOMOLOG"/>
    <property type="match status" value="1"/>
</dbReference>
<evidence type="ECO:0000313" key="3">
    <source>
        <dbReference type="EMBL" id="RZF35074.1"/>
    </source>
</evidence>
<feature type="region of interest" description="Disordered" evidence="2">
    <location>
        <begin position="463"/>
        <end position="484"/>
    </location>
</feature>
<proteinExistence type="predicted"/>
<dbReference type="GO" id="GO:0030992">
    <property type="term" value="C:intraciliary transport particle B"/>
    <property type="evidence" value="ECO:0007669"/>
    <property type="project" value="InterPro"/>
</dbReference>
<sequence length="644" mass="73113">MERERPLSRAGPIDRPASRWGGDERPYSKSGTSNEKGEIDSRPISRRGIKYVAMQESPVPTSEQPIIRNMRPPSSSAFSGGTATRLTSAMMQNYPMTGSRTSLSLIGTQVNVRDRLVSQQGLSSMRTSTARGPHTRQVQDKRYFESLLQLKCRDLTNEITRLKRQIELDAREHATYLVYDKRVKEMAAELTELQGKLSDYNLVVDKLNTGTERGEILAEARDLAVANQAEAQAVEALFAERSRRQSQAAQLEKEIQQGRQVAENLVKQMKPNIREHYNTLQKESTELQQQMDQLQRELDSLNATKSSLEDQICISPVKQEAVRLYEKLAELEQRKATLIEEAKNRETPAQERETLLTRVKEDNAEIASMERAMSELREQIRLADTTLEQADQDLNESHSERHAKYLELRKREETMETFLNSWESSRASEVSRLAALETSIVAALATISRRLATLPTQADYQAVADDDHVTPPKSADSQSSARTIDSLTHQHAQLTLYLNKMEVMDTKVRTELENLRNSLAKMKEEMKIFSDLDKLRAAHEEKRAALTKSLNELKTVQPDVSSTLVNSKNKHEKLEKDLLENETNIQLSNLERKLIQLEQNNFGVKEYIAVCATESDYETVRKETLALVAELNKNICATLAQKTI</sequence>
<keyword evidence="1" id="KW-0175">Coiled coil</keyword>
<dbReference type="GO" id="GO:0035735">
    <property type="term" value="P:intraciliary transport involved in cilium assembly"/>
    <property type="evidence" value="ECO:0007669"/>
    <property type="project" value="TreeGrafter"/>
</dbReference>
<evidence type="ECO:0000313" key="4">
    <source>
        <dbReference type="Proteomes" id="UP000291343"/>
    </source>
</evidence>
<accession>A0A482WNH4</accession>
<name>A0A482WNH4_LAOST</name>
<comment type="caution">
    <text evidence="3">The sequence shown here is derived from an EMBL/GenBank/DDBJ whole genome shotgun (WGS) entry which is preliminary data.</text>
</comment>
<keyword evidence="4" id="KW-1185">Reference proteome</keyword>
<reference evidence="3 4" key="1">
    <citation type="journal article" date="2017" name="Gigascience">
        <title>Genome sequence of the small brown planthopper, Laodelphax striatellus.</title>
        <authorList>
            <person name="Zhu J."/>
            <person name="Jiang F."/>
            <person name="Wang X."/>
            <person name="Yang P."/>
            <person name="Bao Y."/>
            <person name="Zhao W."/>
            <person name="Wang W."/>
            <person name="Lu H."/>
            <person name="Wang Q."/>
            <person name="Cui N."/>
            <person name="Li J."/>
            <person name="Chen X."/>
            <person name="Luo L."/>
            <person name="Yu J."/>
            <person name="Kang L."/>
            <person name="Cui F."/>
        </authorList>
    </citation>
    <scope>NUCLEOTIDE SEQUENCE [LARGE SCALE GENOMIC DNA]</scope>
    <source>
        <strain evidence="3">Lst14</strain>
    </source>
</reference>
<dbReference type="STRING" id="195883.A0A482WNH4"/>
<dbReference type="SMR" id="A0A482WNH4"/>
<protein>
    <recommendedName>
        <fullName evidence="5">Intraflagellar transport protein 74 homolog</fullName>
    </recommendedName>
</protein>
<feature type="compositionally biased region" description="Polar residues" evidence="2">
    <location>
        <begin position="475"/>
        <end position="484"/>
    </location>
</feature>
<dbReference type="GO" id="GO:0048487">
    <property type="term" value="F:beta-tubulin binding"/>
    <property type="evidence" value="ECO:0007669"/>
    <property type="project" value="InterPro"/>
</dbReference>
<evidence type="ECO:0000256" key="1">
    <source>
        <dbReference type="SAM" id="Coils"/>
    </source>
</evidence>
<dbReference type="PANTHER" id="PTHR31432:SF0">
    <property type="entry name" value="INTRAFLAGELLAR TRANSPORT PROTEIN 74 HOMOLOG"/>
    <property type="match status" value="1"/>
</dbReference>
<feature type="region of interest" description="Disordered" evidence="2">
    <location>
        <begin position="1"/>
        <end position="80"/>
    </location>
</feature>
<gene>
    <name evidence="3" type="ORF">LSTR_LSTR009666</name>
</gene>
<feature type="coiled-coil region" evidence="1">
    <location>
        <begin position="505"/>
        <end position="600"/>
    </location>
</feature>
<dbReference type="OrthoDB" id="444379at2759"/>
<dbReference type="InterPro" id="IPR029602">
    <property type="entry name" value="IFT74"/>
</dbReference>